<evidence type="ECO:0000313" key="2">
    <source>
        <dbReference type="Proteomes" id="UP000258501"/>
    </source>
</evidence>
<reference evidence="1 2" key="1">
    <citation type="submission" date="2013-02" db="EMBL/GenBank/DDBJ databases">
        <authorList>
            <person name="Lukaszewicz M."/>
            <person name="Biegalska A."/>
            <person name="Krasowska A."/>
        </authorList>
    </citation>
    <scope>NUCLEOTIDE SEQUENCE [LARGE SCALE GENOMIC DNA]</scope>
</reference>
<dbReference type="EMBL" id="KC699836">
    <property type="protein sequence ID" value="AGK86963.1"/>
    <property type="molecule type" value="Genomic_DNA"/>
</dbReference>
<accession>R4JF39</accession>
<evidence type="ECO:0000313" key="1">
    <source>
        <dbReference type="EMBL" id="AGK86963.1"/>
    </source>
</evidence>
<keyword evidence="2" id="KW-1185">Reference proteome</keyword>
<sequence length="96" mass="11176">MSKLSYEYRLRAFCWESGSVSSNTFGALIHTIDECVKAGVLALIEDSTDYCRFYATVYNKYVSTVTGKRYNLMYHVRTPDYLKDFDCEFAFTEDQD</sequence>
<dbReference type="Proteomes" id="UP000258501">
    <property type="component" value="Segment"/>
</dbReference>
<protein>
    <submittedName>
        <fullName evidence="1">Uncharacterized protein</fullName>
    </submittedName>
</protein>
<name>R4JF39_9CAUD</name>
<organism evidence="1 2">
    <name type="scientific">Bacillus phage SIOphi</name>
    <dbReference type="NCBI Taxonomy" id="1285382"/>
    <lineage>
        <taxon>Viruses</taxon>
        <taxon>Duplodnaviria</taxon>
        <taxon>Heunggongvirae</taxon>
        <taxon>Uroviricota</taxon>
        <taxon>Caudoviricetes</taxon>
        <taxon>Herelleviridae</taxon>
        <taxon>Bastillevirinae</taxon>
        <taxon>Siophivirus</taxon>
        <taxon>Siophivirus SIOphi</taxon>
    </lineage>
</organism>
<gene>
    <name evidence="1" type="ORF">SIOphi_00775</name>
</gene>
<proteinExistence type="predicted"/>